<dbReference type="PANTHER" id="PTHR33050">
    <property type="entry name" value="REVERSE TRANSCRIPTASE DOMAIN-CONTAINING PROTEIN"/>
    <property type="match status" value="1"/>
</dbReference>
<proteinExistence type="predicted"/>
<dbReference type="EMBL" id="JANPWB010000004">
    <property type="protein sequence ID" value="KAJ1192727.1"/>
    <property type="molecule type" value="Genomic_DNA"/>
</dbReference>
<accession>A0AAV7UUF4</accession>
<dbReference type="AlphaFoldDB" id="A0AAV7UUF4"/>
<comment type="caution">
    <text evidence="1">The sequence shown here is derived from an EMBL/GenBank/DDBJ whole genome shotgun (WGS) entry which is preliminary data.</text>
</comment>
<organism evidence="1 2">
    <name type="scientific">Pleurodeles waltl</name>
    <name type="common">Iberian ribbed newt</name>
    <dbReference type="NCBI Taxonomy" id="8319"/>
    <lineage>
        <taxon>Eukaryota</taxon>
        <taxon>Metazoa</taxon>
        <taxon>Chordata</taxon>
        <taxon>Craniata</taxon>
        <taxon>Vertebrata</taxon>
        <taxon>Euteleostomi</taxon>
        <taxon>Amphibia</taxon>
        <taxon>Batrachia</taxon>
        <taxon>Caudata</taxon>
        <taxon>Salamandroidea</taxon>
        <taxon>Salamandridae</taxon>
        <taxon>Pleurodelinae</taxon>
        <taxon>Pleurodeles</taxon>
    </lineage>
</organism>
<evidence type="ECO:0000313" key="1">
    <source>
        <dbReference type="EMBL" id="KAJ1192727.1"/>
    </source>
</evidence>
<reference evidence="1" key="1">
    <citation type="journal article" date="2022" name="bioRxiv">
        <title>Sequencing and chromosome-scale assembly of the giantPleurodeles waltlgenome.</title>
        <authorList>
            <person name="Brown T."/>
            <person name="Elewa A."/>
            <person name="Iarovenko S."/>
            <person name="Subramanian E."/>
            <person name="Araus A.J."/>
            <person name="Petzold A."/>
            <person name="Susuki M."/>
            <person name="Suzuki K.-i.T."/>
            <person name="Hayashi T."/>
            <person name="Toyoda A."/>
            <person name="Oliveira C."/>
            <person name="Osipova E."/>
            <person name="Leigh N.D."/>
            <person name="Simon A."/>
            <person name="Yun M.H."/>
        </authorList>
    </citation>
    <scope>NUCLEOTIDE SEQUENCE</scope>
    <source>
        <strain evidence="1">20211129_DDA</strain>
        <tissue evidence="1">Liver</tissue>
    </source>
</reference>
<gene>
    <name evidence="1" type="ORF">NDU88_002033</name>
</gene>
<dbReference type="PANTHER" id="PTHR33050:SF8">
    <property type="entry name" value="REVERSE TRANSCRIPTASE DOMAIN-CONTAINING PROTEIN"/>
    <property type="match status" value="1"/>
</dbReference>
<dbReference type="InterPro" id="IPR052055">
    <property type="entry name" value="Hepadnavirus_pol/RT"/>
</dbReference>
<protein>
    <submittedName>
        <fullName evidence="1">Uncharacterized protein</fullName>
    </submittedName>
</protein>
<keyword evidence="2" id="KW-1185">Reference proteome</keyword>
<dbReference type="Proteomes" id="UP001066276">
    <property type="component" value="Chromosome 2_2"/>
</dbReference>
<sequence>MWGCGRMTSDAKVQEALRLLLETGRLDMVREEALHAPCPERGGSDHFGLFFVEKVDNLAVVQVINRQSARDTQVLKLLRVVVLQCLRCDILFRARHVTGVNNDIADALSRSQWERFHGLVGG</sequence>
<name>A0AAV7UUF4_PLEWA</name>
<evidence type="ECO:0000313" key="2">
    <source>
        <dbReference type="Proteomes" id="UP001066276"/>
    </source>
</evidence>